<evidence type="ECO:0000313" key="2">
    <source>
        <dbReference type="EMBL" id="KAJ0972377.1"/>
    </source>
</evidence>
<name>A0A9D5HDJ9_9LILI</name>
<proteinExistence type="predicted"/>
<dbReference type="AlphaFoldDB" id="A0A9D5HDJ9"/>
<reference evidence="2" key="2">
    <citation type="journal article" date="2022" name="Hortic Res">
        <title>The genome of Dioscorea zingiberensis sheds light on the biosynthesis, origin and evolution of the medicinally important diosgenin saponins.</title>
        <authorList>
            <person name="Li Y."/>
            <person name="Tan C."/>
            <person name="Li Z."/>
            <person name="Guo J."/>
            <person name="Li S."/>
            <person name="Chen X."/>
            <person name="Wang C."/>
            <person name="Dai X."/>
            <person name="Yang H."/>
            <person name="Song W."/>
            <person name="Hou L."/>
            <person name="Xu J."/>
            <person name="Tong Z."/>
            <person name="Xu A."/>
            <person name="Yuan X."/>
            <person name="Wang W."/>
            <person name="Yang Q."/>
            <person name="Chen L."/>
            <person name="Sun Z."/>
            <person name="Wang K."/>
            <person name="Pan B."/>
            <person name="Chen J."/>
            <person name="Bao Y."/>
            <person name="Liu F."/>
            <person name="Qi X."/>
            <person name="Gang D.R."/>
            <person name="Wen J."/>
            <person name="Li J."/>
        </authorList>
    </citation>
    <scope>NUCLEOTIDE SEQUENCE</scope>
    <source>
        <strain evidence="2">Dzin_1.0</strain>
    </source>
</reference>
<dbReference type="OrthoDB" id="991895at2759"/>
<reference evidence="2" key="1">
    <citation type="submission" date="2021-03" db="EMBL/GenBank/DDBJ databases">
        <authorList>
            <person name="Li Z."/>
            <person name="Yang C."/>
        </authorList>
    </citation>
    <scope>NUCLEOTIDE SEQUENCE</scope>
    <source>
        <strain evidence="2">Dzin_1.0</strain>
        <tissue evidence="2">Leaf</tissue>
    </source>
</reference>
<evidence type="ECO:0000256" key="1">
    <source>
        <dbReference type="SAM" id="MobiDB-lite"/>
    </source>
</evidence>
<sequence>MRQRRMQNSRNTFENFCSGNEIDEIDLLVSQNTINLENLGQNVIEDEAAPLPTNQGAQFEVPSSSKSKKGKGCNGHDDKDKLSNSIDNVANAIMQSTIVMVEVPNAMMKTNKDPTKDFDVWAMLTDLGFSEPFFTDAYLFLLKDAKMLEALIRCPNECRFDTTVVPSASGGSLWLVLLWNYVCSFVISDMF</sequence>
<dbReference type="EMBL" id="JAGGNH010000005">
    <property type="protein sequence ID" value="KAJ0972377.1"/>
    <property type="molecule type" value="Genomic_DNA"/>
</dbReference>
<comment type="caution">
    <text evidence="2">The sequence shown here is derived from an EMBL/GenBank/DDBJ whole genome shotgun (WGS) entry which is preliminary data.</text>
</comment>
<gene>
    <name evidence="2" type="ORF">J5N97_020336</name>
</gene>
<accession>A0A9D5HDJ9</accession>
<organism evidence="2 3">
    <name type="scientific">Dioscorea zingiberensis</name>
    <dbReference type="NCBI Taxonomy" id="325984"/>
    <lineage>
        <taxon>Eukaryota</taxon>
        <taxon>Viridiplantae</taxon>
        <taxon>Streptophyta</taxon>
        <taxon>Embryophyta</taxon>
        <taxon>Tracheophyta</taxon>
        <taxon>Spermatophyta</taxon>
        <taxon>Magnoliopsida</taxon>
        <taxon>Liliopsida</taxon>
        <taxon>Dioscoreales</taxon>
        <taxon>Dioscoreaceae</taxon>
        <taxon>Dioscorea</taxon>
    </lineage>
</organism>
<protein>
    <submittedName>
        <fullName evidence="2">Uncharacterized protein</fullName>
    </submittedName>
</protein>
<dbReference type="Proteomes" id="UP001085076">
    <property type="component" value="Miscellaneous, Linkage group lg05"/>
</dbReference>
<feature type="region of interest" description="Disordered" evidence="1">
    <location>
        <begin position="54"/>
        <end position="82"/>
    </location>
</feature>
<evidence type="ECO:0000313" key="3">
    <source>
        <dbReference type="Proteomes" id="UP001085076"/>
    </source>
</evidence>
<keyword evidence="3" id="KW-1185">Reference proteome</keyword>